<protein>
    <submittedName>
        <fullName evidence="10">TrkH family potassium uptake protein</fullName>
    </submittedName>
</protein>
<gene>
    <name evidence="10" type="ORF">GQE99_16005</name>
</gene>
<comment type="caution">
    <text evidence="10">The sequence shown here is derived from an EMBL/GenBank/DDBJ whole genome shotgun (WGS) entry which is preliminary data.</text>
</comment>
<dbReference type="GO" id="GO:0030001">
    <property type="term" value="P:metal ion transport"/>
    <property type="evidence" value="ECO:0007669"/>
    <property type="project" value="UniProtKB-ARBA"/>
</dbReference>
<proteinExistence type="inferred from homology"/>
<keyword evidence="7" id="KW-0406">Ion transport</keyword>
<evidence type="ECO:0000256" key="3">
    <source>
        <dbReference type="ARBA" id="ARBA00022448"/>
    </source>
</evidence>
<evidence type="ECO:0000313" key="11">
    <source>
        <dbReference type="Proteomes" id="UP000467322"/>
    </source>
</evidence>
<feature type="transmembrane region" description="Helical" evidence="9">
    <location>
        <begin position="190"/>
        <end position="209"/>
    </location>
</feature>
<feature type="transmembrane region" description="Helical" evidence="9">
    <location>
        <begin position="333"/>
        <end position="354"/>
    </location>
</feature>
<dbReference type="GO" id="GO:0008324">
    <property type="term" value="F:monoatomic cation transmembrane transporter activity"/>
    <property type="evidence" value="ECO:0007669"/>
    <property type="project" value="InterPro"/>
</dbReference>
<keyword evidence="3" id="KW-0813">Transport</keyword>
<reference evidence="10 11" key="1">
    <citation type="submission" date="2019-12" db="EMBL/GenBank/DDBJ databases">
        <title>Maritimibacter sp. nov. sp. isolated from sea sand.</title>
        <authorList>
            <person name="Kim J."/>
            <person name="Jeong S.E."/>
            <person name="Jung H.S."/>
            <person name="Jeon C.O."/>
        </authorList>
    </citation>
    <scope>NUCLEOTIDE SEQUENCE [LARGE SCALE GENOMIC DNA]</scope>
    <source>
        <strain evidence="10 11">DP07</strain>
    </source>
</reference>
<feature type="transmembrane region" description="Helical" evidence="9">
    <location>
        <begin position="275"/>
        <end position="297"/>
    </location>
</feature>
<dbReference type="InterPro" id="IPR003445">
    <property type="entry name" value="Cat_transpt"/>
</dbReference>
<keyword evidence="8 9" id="KW-0472">Membrane</keyword>
<keyword evidence="4" id="KW-1003">Cell membrane</keyword>
<dbReference type="PANTHER" id="PTHR32024:SF2">
    <property type="entry name" value="TRK SYSTEM POTASSIUM UPTAKE PROTEIN TRKG-RELATED"/>
    <property type="match status" value="1"/>
</dbReference>
<dbReference type="RefSeq" id="WP_161352640.1">
    <property type="nucleotide sequence ID" value="NZ_WTUX01000019.1"/>
</dbReference>
<dbReference type="Pfam" id="PF02386">
    <property type="entry name" value="TrkH"/>
    <property type="match status" value="2"/>
</dbReference>
<evidence type="ECO:0000256" key="8">
    <source>
        <dbReference type="ARBA" id="ARBA00023136"/>
    </source>
</evidence>
<feature type="transmembrane region" description="Helical" evidence="9">
    <location>
        <begin position="81"/>
        <end position="105"/>
    </location>
</feature>
<evidence type="ECO:0000256" key="7">
    <source>
        <dbReference type="ARBA" id="ARBA00023065"/>
    </source>
</evidence>
<keyword evidence="5 9" id="KW-0812">Transmembrane</keyword>
<keyword evidence="11" id="KW-1185">Reference proteome</keyword>
<keyword evidence="6 9" id="KW-1133">Transmembrane helix</keyword>
<comment type="similarity">
    <text evidence="2">Belongs to the TrkH potassium transport family.</text>
</comment>
<evidence type="ECO:0000256" key="6">
    <source>
        <dbReference type="ARBA" id="ARBA00022989"/>
    </source>
</evidence>
<dbReference type="AlphaFoldDB" id="A0A845MAW2"/>
<feature type="transmembrane region" description="Helical" evidence="9">
    <location>
        <begin position="49"/>
        <end position="69"/>
    </location>
</feature>
<evidence type="ECO:0000256" key="1">
    <source>
        <dbReference type="ARBA" id="ARBA00004651"/>
    </source>
</evidence>
<organism evidence="10 11">
    <name type="scientific">Maritimibacter harenae</name>
    <dbReference type="NCBI Taxonomy" id="2606218"/>
    <lineage>
        <taxon>Bacteria</taxon>
        <taxon>Pseudomonadati</taxon>
        <taxon>Pseudomonadota</taxon>
        <taxon>Alphaproteobacteria</taxon>
        <taxon>Rhodobacterales</taxon>
        <taxon>Roseobacteraceae</taxon>
        <taxon>Maritimibacter</taxon>
    </lineage>
</organism>
<dbReference type="PANTHER" id="PTHR32024">
    <property type="entry name" value="TRK SYSTEM POTASSIUM UPTAKE PROTEIN TRKG-RELATED"/>
    <property type="match status" value="1"/>
</dbReference>
<dbReference type="GO" id="GO:0005886">
    <property type="term" value="C:plasma membrane"/>
    <property type="evidence" value="ECO:0007669"/>
    <property type="project" value="UniProtKB-SubCell"/>
</dbReference>
<feature type="transmembrane region" description="Helical" evidence="9">
    <location>
        <begin position="23"/>
        <end position="43"/>
    </location>
</feature>
<evidence type="ECO:0000313" key="10">
    <source>
        <dbReference type="EMBL" id="MZR14524.1"/>
    </source>
</evidence>
<feature type="transmembrane region" description="Helical" evidence="9">
    <location>
        <begin position="142"/>
        <end position="169"/>
    </location>
</feature>
<feature type="transmembrane region" description="Helical" evidence="9">
    <location>
        <begin position="241"/>
        <end position="263"/>
    </location>
</feature>
<feature type="transmembrane region" description="Helical" evidence="9">
    <location>
        <begin position="455"/>
        <end position="474"/>
    </location>
</feature>
<evidence type="ECO:0000256" key="9">
    <source>
        <dbReference type="SAM" id="Phobius"/>
    </source>
</evidence>
<evidence type="ECO:0000256" key="2">
    <source>
        <dbReference type="ARBA" id="ARBA00009137"/>
    </source>
</evidence>
<evidence type="ECO:0000256" key="5">
    <source>
        <dbReference type="ARBA" id="ARBA00022692"/>
    </source>
</evidence>
<accession>A0A845MAW2</accession>
<sequence length="480" mass="49994">MASDRGQASVVWRARPDRILRALASYGLVLAVLTGVPALAALVARAWELFVVLAVPGVLSAGMGVIAMRRWVPDDLRKIEAVVTLVGLFAIASVLPVPAFMVLGFNGWDAVFESVSAITSTGLTVATGTMDWPFAGHLLRSWLQWSGGFAIAVAGVALIIGPGATAQAMGQVGIEKRDLLSSTGEQARQLMIVYGVLSVLAVVVLLPLMPSWWEAVAIGLTAVSTGGFTPRPDSLASYGRLAQVVTMLVCLSTSVTLMFYVLWRRKGLKEAILGTNARGVLGGLVTGLVVVTALFFIGGELPLSALADVLLNFTSALTTAGFSVDVVTDVPGVVALLLTAMIVGGGVGSTAGGIKIDRAISVARMVGLTLMRLRTPPRAVTHLKEEGQPVKSDRIISLVAVVACYGLTALVAWVVFLMSGKAPLGSLFDIVSALSTVGLSSGVTGPDLAPHLKMVLTAAMFLGRLEFLAVIAALSPATWR</sequence>
<feature type="transmembrane region" description="Helical" evidence="9">
    <location>
        <begin position="395"/>
        <end position="418"/>
    </location>
</feature>
<evidence type="ECO:0000256" key="4">
    <source>
        <dbReference type="ARBA" id="ARBA00022475"/>
    </source>
</evidence>
<dbReference type="EMBL" id="WTUX01000019">
    <property type="protein sequence ID" value="MZR14524.1"/>
    <property type="molecule type" value="Genomic_DNA"/>
</dbReference>
<name>A0A845MAW2_9RHOB</name>
<dbReference type="Proteomes" id="UP000467322">
    <property type="component" value="Unassembled WGS sequence"/>
</dbReference>
<comment type="subcellular location">
    <subcellularLocation>
        <location evidence="1">Cell membrane</location>
        <topology evidence="1">Multi-pass membrane protein</topology>
    </subcellularLocation>
</comment>